<sequence length="444" mass="43779">MAFDRYRRVLALPGVRTLLLVGMIARIPLTGTGMTLTLHVVNDQKLGFLQAGLVGTASMAGAAIGSPLVGRFVDRRGLRPVLAVTTIVQLCLWCAAPAMPYAVLLPGALIGGLFSQPVFGTIRQCVAAMVPVENHQTGFALDSMGVELSYMVGPALAVASVTAFGGTATMYGVAAGLAGSGVALYLLNPPTRSAEEDAGHGGAVSRRQWLRPGLLALLCLVSGLTFVLTTTELSVVAMLKADGATAWTGLVIALWCAFSLVGGFVYGGLSRGLPPVVLAGGLAVLTAPVGLVGGGWGWLCLALVPAGLLCAPALSSTVDAVNRRVPAAARGEAMGLHGTSLTIGGALAGPLAGGLLDAHGPAWAFAVSGAVGVALALLAALVMRDAPAAALAPAGSSTAAGSEGASGFAAAAGSGGVSGLGPAARSDVAAGLDAATPLPAPAAD</sequence>
<dbReference type="PANTHER" id="PTHR23542">
    <property type="match status" value="1"/>
</dbReference>
<dbReference type="Pfam" id="PF07690">
    <property type="entry name" value="MFS_1"/>
    <property type="match status" value="1"/>
</dbReference>
<dbReference type="Gene3D" id="1.20.1250.20">
    <property type="entry name" value="MFS general substrate transporter like domains"/>
    <property type="match status" value="2"/>
</dbReference>
<dbReference type="PANTHER" id="PTHR23542:SF1">
    <property type="entry name" value="MAJOR FACILITATOR SUPERFAMILY (MFS) PROFILE DOMAIN-CONTAINING PROTEIN"/>
    <property type="match status" value="1"/>
</dbReference>
<keyword evidence="1" id="KW-0812">Transmembrane</keyword>
<dbReference type="Proteomes" id="UP000313066">
    <property type="component" value="Unassembled WGS sequence"/>
</dbReference>
<keyword evidence="1" id="KW-1133">Transmembrane helix</keyword>
<organism evidence="2 3">
    <name type="scientific">Microbispora catharanthi</name>
    <dbReference type="NCBI Taxonomy" id="1712871"/>
    <lineage>
        <taxon>Bacteria</taxon>
        <taxon>Bacillati</taxon>
        <taxon>Actinomycetota</taxon>
        <taxon>Actinomycetes</taxon>
        <taxon>Streptosporangiales</taxon>
        <taxon>Streptosporangiaceae</taxon>
        <taxon>Microbispora</taxon>
    </lineage>
</organism>
<keyword evidence="3" id="KW-1185">Reference proteome</keyword>
<accession>A0A5N6BK19</accession>
<feature type="transmembrane region" description="Helical" evidence="1">
    <location>
        <begin position="362"/>
        <end position="383"/>
    </location>
</feature>
<reference evidence="2 3" key="1">
    <citation type="submission" date="2019-10" db="EMBL/GenBank/DDBJ databases">
        <title>Nonomuraea sp. nov., isolated from Phyllanthus amarus.</title>
        <authorList>
            <person name="Klykleung N."/>
            <person name="Tanasupawat S."/>
        </authorList>
    </citation>
    <scope>NUCLEOTIDE SEQUENCE [LARGE SCALE GENOMIC DNA]</scope>
    <source>
        <strain evidence="2 3">CR1-09</strain>
    </source>
</reference>
<feature type="transmembrane region" description="Helical" evidence="1">
    <location>
        <begin position="214"/>
        <end position="239"/>
    </location>
</feature>
<evidence type="ECO:0000313" key="2">
    <source>
        <dbReference type="EMBL" id="KAB8181391.1"/>
    </source>
</evidence>
<gene>
    <name evidence="2" type="ORF">FH610_028655</name>
</gene>
<dbReference type="AlphaFoldDB" id="A0A5N6BK19"/>
<name>A0A5N6BK19_9ACTN</name>
<dbReference type="InterPro" id="IPR011701">
    <property type="entry name" value="MFS"/>
</dbReference>
<dbReference type="SUPFAM" id="SSF103473">
    <property type="entry name" value="MFS general substrate transporter"/>
    <property type="match status" value="1"/>
</dbReference>
<dbReference type="GO" id="GO:0022857">
    <property type="term" value="F:transmembrane transporter activity"/>
    <property type="evidence" value="ECO:0007669"/>
    <property type="project" value="InterPro"/>
</dbReference>
<evidence type="ECO:0000256" key="1">
    <source>
        <dbReference type="SAM" id="Phobius"/>
    </source>
</evidence>
<feature type="transmembrane region" description="Helical" evidence="1">
    <location>
        <begin position="47"/>
        <end position="69"/>
    </location>
</feature>
<proteinExistence type="predicted"/>
<feature type="transmembrane region" description="Helical" evidence="1">
    <location>
        <begin position="273"/>
        <end position="290"/>
    </location>
</feature>
<evidence type="ECO:0000313" key="3">
    <source>
        <dbReference type="Proteomes" id="UP000313066"/>
    </source>
</evidence>
<feature type="transmembrane region" description="Helical" evidence="1">
    <location>
        <begin position="245"/>
        <end position="266"/>
    </location>
</feature>
<feature type="transmembrane region" description="Helical" evidence="1">
    <location>
        <begin position="168"/>
        <end position="187"/>
    </location>
</feature>
<dbReference type="InterPro" id="IPR036259">
    <property type="entry name" value="MFS_trans_sf"/>
</dbReference>
<protein>
    <submittedName>
        <fullName evidence="2">MFS transporter</fullName>
    </submittedName>
</protein>
<feature type="transmembrane region" description="Helical" evidence="1">
    <location>
        <begin position="81"/>
        <end position="103"/>
    </location>
</feature>
<dbReference type="RefSeq" id="WP_139578139.1">
    <property type="nucleotide sequence ID" value="NZ_VDMA02000017.1"/>
</dbReference>
<keyword evidence="1" id="KW-0472">Membrane</keyword>
<dbReference type="EMBL" id="VDMA02000017">
    <property type="protein sequence ID" value="KAB8181391.1"/>
    <property type="molecule type" value="Genomic_DNA"/>
</dbReference>
<comment type="caution">
    <text evidence="2">The sequence shown here is derived from an EMBL/GenBank/DDBJ whole genome shotgun (WGS) entry which is preliminary data.</text>
</comment>
<feature type="transmembrane region" description="Helical" evidence="1">
    <location>
        <begin position="9"/>
        <end position="27"/>
    </location>
</feature>